<evidence type="ECO:0000256" key="1">
    <source>
        <dbReference type="ARBA" id="ARBA00022485"/>
    </source>
</evidence>
<dbReference type="Gene3D" id="2.60.120.1360">
    <property type="match status" value="1"/>
</dbReference>
<dbReference type="Proteomes" id="UP000241229">
    <property type="component" value="Unassembled WGS sequence"/>
</dbReference>
<reference evidence="7 8" key="1">
    <citation type="submission" date="2018-03" db="EMBL/GenBank/DDBJ databases">
        <title>The draft genome of Mesorhizobium sp. 6GN-30.</title>
        <authorList>
            <person name="Liu L."/>
            <person name="Li L."/>
            <person name="Wang T."/>
            <person name="Zhang X."/>
            <person name="Liang L."/>
        </authorList>
    </citation>
    <scope>NUCLEOTIDE SEQUENCE [LARGE SCALE GENOMIC DNA]</scope>
    <source>
        <strain evidence="7 8">6GN30</strain>
    </source>
</reference>
<evidence type="ECO:0000259" key="6">
    <source>
        <dbReference type="Pfam" id="PF13472"/>
    </source>
</evidence>
<evidence type="ECO:0000256" key="4">
    <source>
        <dbReference type="ARBA" id="ARBA00023004"/>
    </source>
</evidence>
<name>A0A2P7SPW5_9HYPH</name>
<keyword evidence="8" id="KW-1185">Reference proteome</keyword>
<dbReference type="GO" id="GO:0016491">
    <property type="term" value="F:oxidoreductase activity"/>
    <property type="evidence" value="ECO:0007669"/>
    <property type="project" value="UniProtKB-KW"/>
</dbReference>
<accession>A0A2P7SPW5</accession>
<dbReference type="InterPro" id="IPR039650">
    <property type="entry name" value="HdrA-like"/>
</dbReference>
<dbReference type="PANTHER" id="PTHR43498:SF1">
    <property type="entry name" value="COB--COM HETERODISULFIDE REDUCTASE IRON-SULFUR SUBUNIT A"/>
    <property type="match status" value="1"/>
</dbReference>
<keyword evidence="5" id="KW-0411">Iron-sulfur</keyword>
<dbReference type="InterPro" id="IPR036514">
    <property type="entry name" value="SGNH_hydro_sf"/>
</dbReference>
<sequence>MGQFTDLIGHAWRKYETPGVPSSGPHDPKKDDIIPIGPALDEAIEAAAAGEVVMEVWDGGLEDIEGTREGQPGYVKPTDLGTHTDPVVGGTVPNSGSFRWSTAPAGWKRIGDYFAAAIENIEGLPAALDAKADVTALEAKADVIALEAEEAARLAGDLANADAIDQEVEDRSALIDMVDDGDGEAVVDEDGFIVFRRYSSGDIELPGEERFVADVPGYAEVVVDEDGYILEGIPSVSEPAEGVLPASTLNLEKLDRTRLLTGMIRRGRPEQLRVAIIGDSFTDGEGRYARALAQHLIATYGDAGGGWTGFTWNATLSHGNVRRGDPTNPYTVSQPQSSGGWTANFLTGNGPDLGSIQTSTAGSVVSFGGPASPQLSRVALMYDAQAAASIRYRYNAGSWHTVALDATGGPKSVNLPNGMPTSGAWTCDVEHVSGTSRLQGALLESAATGARVSKWGVNGSSALEWSQANGANFTQALGLHGLDLIIVMLGTNDQNTGQSAAQYLASMTTLLTRLRAAQPVADILVVMPPENFDPDRYLVNPMPLYAKAMAGYCRQHGLPFIDLQPYFPDWPDYKSDGPFPLWNPDLTHVGDANDAQPGGSMFVEVISRAIGQVDGLQSALDAKVGSAELAAVASDLGDEVTDRQGLINNVANAIIPGVGPMAEVWTGPTDRVAGGIREADGRTVVIGRNGELGAVPTEEDLPTYVERLEVPGFEGDAAEVTIDPASGRIAELLRASDGRRYVLGRGGALGPVPTEDDLLIQPADDEVRFPGAAAASRVTSYDIGEDGGERAFVDGNGRRWVRYEGGGIFVPDGAPRYDVLIYGSGAAALCAARRAKDFGLSVVIVVPEDRLGGMMSGGISIVDTGTGGGSTTFGYLAITGGYAQAMLHEINGYYGGTGSPRQYQQRVAQAVCNRWGKDYADRVILDSPIVDRWQSLIIQDRRIAGVATREGPVHCKIAIDASYTGDLLRASGASWTSTREASSADEPLAGFNLPGANYQPGLDLLAAATAMGLGDVPEEAYAYNDIQHIADTSGLPANGTAQAAQMAFNVRSEITDAADRIPFSVYKSDEYDRIHFIPALADAVAEGTATIGTIIALQDGANLPKVEGGGAQLYNTNAGLIGTHTLPHLYNYAAGRWSERRALHKKQMAKHVDFFHFFATDPAVETMIPGLQAAVNAFGWDPREWADSPWYDGLPQMIYERQTIRLVIDDPMTKADVMVPHDDPAAPDDPIGIFSYGLDTKPCNYFGLDAEGDGSNVTLISEGYESGIATANYAIPMRVMLPRRSEVKNLICAWPVAVTHNVWKSLRMEPSGGMMGEAAGCIAALAINAGRAAVQDVPYADVRAALLSRGSILPAV</sequence>
<comment type="caution">
    <text evidence="7">The sequence shown here is derived from an EMBL/GenBank/DDBJ whole genome shotgun (WGS) entry which is preliminary data.</text>
</comment>
<dbReference type="Pfam" id="PF12831">
    <property type="entry name" value="FAD_oxidored"/>
    <property type="match status" value="1"/>
</dbReference>
<dbReference type="InterPro" id="IPR036188">
    <property type="entry name" value="FAD/NAD-bd_sf"/>
</dbReference>
<keyword evidence="1" id="KW-0004">4Fe-4S</keyword>
<dbReference type="GO" id="GO:0016788">
    <property type="term" value="F:hydrolase activity, acting on ester bonds"/>
    <property type="evidence" value="ECO:0007669"/>
    <property type="project" value="UniProtKB-ARBA"/>
</dbReference>
<evidence type="ECO:0000313" key="7">
    <source>
        <dbReference type="EMBL" id="PSJ64512.1"/>
    </source>
</evidence>
<evidence type="ECO:0000256" key="2">
    <source>
        <dbReference type="ARBA" id="ARBA00022723"/>
    </source>
</evidence>
<organism evidence="7 8">
    <name type="scientific">Kumtagia ephedrae</name>
    <dbReference type="NCBI Taxonomy" id="2116701"/>
    <lineage>
        <taxon>Bacteria</taxon>
        <taxon>Pseudomonadati</taxon>
        <taxon>Pseudomonadota</taxon>
        <taxon>Alphaproteobacteria</taxon>
        <taxon>Hyphomicrobiales</taxon>
        <taxon>Phyllobacteriaceae</taxon>
        <taxon>Kumtagia</taxon>
    </lineage>
</organism>
<dbReference type="OrthoDB" id="9777740at2"/>
<dbReference type="Gene3D" id="3.50.50.60">
    <property type="entry name" value="FAD/NAD(P)-binding domain"/>
    <property type="match status" value="1"/>
</dbReference>
<gene>
    <name evidence="7" type="ORF">C7I84_06100</name>
</gene>
<keyword evidence="3" id="KW-0560">Oxidoreductase</keyword>
<feature type="domain" description="SGNH hydrolase-type esterase" evidence="6">
    <location>
        <begin position="440"/>
        <end position="577"/>
    </location>
</feature>
<dbReference type="RefSeq" id="WP_106771259.1">
    <property type="nucleotide sequence ID" value="NZ_PXYK01000004.1"/>
</dbReference>
<evidence type="ECO:0000313" key="8">
    <source>
        <dbReference type="Proteomes" id="UP000241229"/>
    </source>
</evidence>
<dbReference type="InterPro" id="IPR013830">
    <property type="entry name" value="SGNH_hydro"/>
</dbReference>
<protein>
    <recommendedName>
        <fullName evidence="6">SGNH hydrolase-type esterase domain-containing protein</fullName>
    </recommendedName>
</protein>
<keyword evidence="4" id="KW-0408">Iron</keyword>
<dbReference type="GO" id="GO:0046872">
    <property type="term" value="F:metal ion binding"/>
    <property type="evidence" value="ECO:0007669"/>
    <property type="project" value="UniProtKB-KW"/>
</dbReference>
<dbReference type="GO" id="GO:0051539">
    <property type="term" value="F:4 iron, 4 sulfur cluster binding"/>
    <property type="evidence" value="ECO:0007669"/>
    <property type="project" value="UniProtKB-KW"/>
</dbReference>
<dbReference type="PANTHER" id="PTHR43498">
    <property type="entry name" value="FERREDOXIN:COB-COM HETERODISULFIDE REDUCTASE SUBUNIT A"/>
    <property type="match status" value="1"/>
</dbReference>
<evidence type="ECO:0000256" key="3">
    <source>
        <dbReference type="ARBA" id="ARBA00023002"/>
    </source>
</evidence>
<dbReference type="SUPFAM" id="SSF52266">
    <property type="entry name" value="SGNH hydrolase"/>
    <property type="match status" value="1"/>
</dbReference>
<dbReference type="Gene3D" id="3.40.50.1110">
    <property type="entry name" value="SGNH hydrolase"/>
    <property type="match status" value="1"/>
</dbReference>
<keyword evidence="2" id="KW-0479">Metal-binding</keyword>
<evidence type="ECO:0000256" key="5">
    <source>
        <dbReference type="ARBA" id="ARBA00023014"/>
    </source>
</evidence>
<dbReference type="Pfam" id="PF13472">
    <property type="entry name" value="Lipase_GDSL_2"/>
    <property type="match status" value="1"/>
</dbReference>
<dbReference type="EMBL" id="PXYK01000004">
    <property type="protein sequence ID" value="PSJ64512.1"/>
    <property type="molecule type" value="Genomic_DNA"/>
</dbReference>
<proteinExistence type="predicted"/>
<dbReference type="SUPFAM" id="SSF51905">
    <property type="entry name" value="FAD/NAD(P)-binding domain"/>
    <property type="match status" value="1"/>
</dbReference>